<evidence type="ECO:0000256" key="6">
    <source>
        <dbReference type="ARBA" id="ARBA00023002"/>
    </source>
</evidence>
<evidence type="ECO:0000256" key="10">
    <source>
        <dbReference type="ARBA" id="ARBA00023180"/>
    </source>
</evidence>
<keyword evidence="10" id="KW-0325">Glycoprotein</keyword>
<accession>A0A4Z1KG07</accession>
<protein>
    <recommendedName>
        <fullName evidence="11">AA9 family lytic polysaccharide monooxygenase</fullName>
        <ecNumber evidence="11">1.14.99.56</ecNumber>
    </recommendedName>
    <alternativeName>
        <fullName evidence="11">Endo-beta-1,4-glucanase</fullName>
    </alternativeName>
    <alternativeName>
        <fullName evidence="11">Glycosyl hydrolase 61 family protein</fullName>
    </alternativeName>
</protein>
<comment type="cofactor">
    <cofactor evidence="1">
        <name>Cu(2+)</name>
        <dbReference type="ChEBI" id="CHEBI:29036"/>
    </cofactor>
</comment>
<name>A0A4Z1KG07_9HELO</name>
<dbReference type="GO" id="GO:0030248">
    <property type="term" value="F:cellulose binding"/>
    <property type="evidence" value="ECO:0007669"/>
    <property type="project" value="UniProtKB-UniRule"/>
</dbReference>
<dbReference type="GO" id="GO:0005576">
    <property type="term" value="C:extracellular region"/>
    <property type="evidence" value="ECO:0007669"/>
    <property type="project" value="UniProtKB-SubCell"/>
</dbReference>
<dbReference type="Pfam" id="PF03443">
    <property type="entry name" value="AA9"/>
    <property type="match status" value="1"/>
</dbReference>
<dbReference type="PROSITE" id="PS00562">
    <property type="entry name" value="CBM1_1"/>
    <property type="match status" value="1"/>
</dbReference>
<evidence type="ECO:0000313" key="15">
    <source>
        <dbReference type="Proteomes" id="UP000297280"/>
    </source>
</evidence>
<dbReference type="GO" id="GO:0030245">
    <property type="term" value="P:cellulose catabolic process"/>
    <property type="evidence" value="ECO:0007669"/>
    <property type="project" value="UniProtKB-UniRule"/>
</dbReference>
<comment type="function">
    <text evidence="11">Lytic polysaccharide monooxygenase (LMPO) that depolymerizes crystalline and amorphous polysaccharides via the oxidation of scissile alpha- or beta-(1-4)-glycosidic bonds, yielding C1 and/or C4 oxidation products. Catalysis by LPMOs requires the reduction of the active-site copper from Cu(II) to Cu(I) by a reducing agent and H(2)O(2) or O(2) as a cosubstrate.</text>
</comment>
<dbReference type="AlphaFoldDB" id="A0A4Z1KG07"/>
<proteinExistence type="predicted"/>
<evidence type="ECO:0000256" key="1">
    <source>
        <dbReference type="ARBA" id="ARBA00001973"/>
    </source>
</evidence>
<comment type="caution">
    <text evidence="14">The sequence shown here is derived from an EMBL/GenBank/DDBJ whole genome shotgun (WGS) entry which is preliminary data.</text>
</comment>
<feature type="chain" id="PRO_5021292369" description="AA9 family lytic polysaccharide monooxygenase" evidence="12">
    <location>
        <begin position="20"/>
        <end position="333"/>
    </location>
</feature>
<evidence type="ECO:0000256" key="3">
    <source>
        <dbReference type="ARBA" id="ARBA00022525"/>
    </source>
</evidence>
<organism evidence="14 15">
    <name type="scientific">Botrytis porri</name>
    <dbReference type="NCBI Taxonomy" id="87229"/>
    <lineage>
        <taxon>Eukaryota</taxon>
        <taxon>Fungi</taxon>
        <taxon>Dikarya</taxon>
        <taxon>Ascomycota</taxon>
        <taxon>Pezizomycotina</taxon>
        <taxon>Leotiomycetes</taxon>
        <taxon>Helotiales</taxon>
        <taxon>Sclerotiniaceae</taxon>
        <taxon>Botrytis</taxon>
    </lineage>
</organism>
<comment type="catalytic activity">
    <reaction evidence="11">
        <text>[(1-&gt;4)-beta-D-glucosyl]n+m + reduced acceptor + O2 = 4-dehydro-beta-D-glucosyl-[(1-&gt;4)-beta-D-glucosyl]n-1 + [(1-&gt;4)-beta-D-glucosyl]m + acceptor + H2O.</text>
        <dbReference type="EC" id="1.14.99.56"/>
    </reaction>
</comment>
<gene>
    <name evidence="14" type="ORF">BPOR_0444g00040</name>
</gene>
<reference evidence="14 15" key="1">
    <citation type="submission" date="2017-12" db="EMBL/GenBank/DDBJ databases">
        <title>Comparative genomics of Botrytis spp.</title>
        <authorList>
            <person name="Valero-Jimenez C.A."/>
            <person name="Tapia P."/>
            <person name="Veloso J."/>
            <person name="Silva-Moreno E."/>
            <person name="Staats M."/>
            <person name="Valdes J.H."/>
            <person name="Van Kan J.A.L."/>
        </authorList>
    </citation>
    <scope>NUCLEOTIDE SEQUENCE [LARGE SCALE GENOMIC DNA]</scope>
    <source>
        <strain evidence="14 15">MUCL3349</strain>
    </source>
</reference>
<dbReference type="PANTHER" id="PTHR33353:SF11">
    <property type="entry name" value="GLYCOSYLHYDROLASE FAMILY 61-7 PROTEIN"/>
    <property type="match status" value="1"/>
</dbReference>
<evidence type="ECO:0000256" key="5">
    <source>
        <dbReference type="ARBA" id="ARBA00022729"/>
    </source>
</evidence>
<evidence type="ECO:0000256" key="9">
    <source>
        <dbReference type="ARBA" id="ARBA00023157"/>
    </source>
</evidence>
<dbReference type="GO" id="GO:0004497">
    <property type="term" value="F:monooxygenase activity"/>
    <property type="evidence" value="ECO:0007669"/>
    <property type="project" value="UniProtKB-KW"/>
</dbReference>
<evidence type="ECO:0000313" key="14">
    <source>
        <dbReference type="EMBL" id="TGO84977.1"/>
    </source>
</evidence>
<feature type="domain" description="CBM1" evidence="13">
    <location>
        <begin position="297"/>
        <end position="333"/>
    </location>
</feature>
<dbReference type="InterPro" id="IPR005103">
    <property type="entry name" value="AA9_LPMO"/>
</dbReference>
<evidence type="ECO:0000256" key="8">
    <source>
        <dbReference type="ARBA" id="ARBA00023033"/>
    </source>
</evidence>
<comment type="domain">
    <text evidence="11">Has a modular structure: an endo-beta-1,4-glucanase catalytic module at the N-terminus, a linker rich in serines and threonines, and a C-terminal carbohydrate-binding module (CBM).</text>
</comment>
<keyword evidence="9 11" id="KW-1015">Disulfide bond</keyword>
<keyword evidence="5 12" id="KW-0732">Signal</keyword>
<dbReference type="InterPro" id="IPR035971">
    <property type="entry name" value="CBD_sf"/>
</dbReference>
<keyword evidence="8" id="KW-0503">Monooxygenase</keyword>
<dbReference type="SMART" id="SM00236">
    <property type="entry name" value="fCBD"/>
    <property type="match status" value="1"/>
</dbReference>
<dbReference type="CDD" id="cd21175">
    <property type="entry name" value="LPMO_AA9"/>
    <property type="match status" value="1"/>
</dbReference>
<feature type="signal peptide" evidence="12">
    <location>
        <begin position="1"/>
        <end position="19"/>
    </location>
</feature>
<dbReference type="InterPro" id="IPR000254">
    <property type="entry name" value="CBD"/>
</dbReference>
<evidence type="ECO:0000256" key="2">
    <source>
        <dbReference type="ARBA" id="ARBA00004613"/>
    </source>
</evidence>
<dbReference type="EC" id="1.14.99.56" evidence="11"/>
<keyword evidence="7" id="KW-0186">Copper</keyword>
<dbReference type="GO" id="GO:0008810">
    <property type="term" value="F:cellulase activity"/>
    <property type="evidence" value="ECO:0007669"/>
    <property type="project" value="UniProtKB-UniRule"/>
</dbReference>
<dbReference type="InterPro" id="IPR049892">
    <property type="entry name" value="AA9"/>
</dbReference>
<comment type="subcellular location">
    <subcellularLocation>
        <location evidence="2 11">Secreted</location>
    </subcellularLocation>
</comment>
<evidence type="ECO:0000256" key="12">
    <source>
        <dbReference type="SAM" id="SignalP"/>
    </source>
</evidence>
<evidence type="ECO:0000256" key="4">
    <source>
        <dbReference type="ARBA" id="ARBA00022723"/>
    </source>
</evidence>
<keyword evidence="4" id="KW-0479">Metal-binding</keyword>
<dbReference type="EMBL" id="PQXO01000443">
    <property type="protein sequence ID" value="TGO84977.1"/>
    <property type="molecule type" value="Genomic_DNA"/>
</dbReference>
<keyword evidence="11" id="KW-0119">Carbohydrate metabolism</keyword>
<dbReference type="PANTHER" id="PTHR33353">
    <property type="entry name" value="PUTATIVE (AFU_ORTHOLOGUE AFUA_1G12560)-RELATED"/>
    <property type="match status" value="1"/>
</dbReference>
<evidence type="ECO:0000256" key="11">
    <source>
        <dbReference type="RuleBase" id="RU368122"/>
    </source>
</evidence>
<dbReference type="PROSITE" id="PS51164">
    <property type="entry name" value="CBM1_2"/>
    <property type="match status" value="1"/>
</dbReference>
<dbReference type="SUPFAM" id="SSF57180">
    <property type="entry name" value="Cellulose-binding domain"/>
    <property type="match status" value="1"/>
</dbReference>
<dbReference type="Proteomes" id="UP000297280">
    <property type="component" value="Unassembled WGS sequence"/>
</dbReference>
<dbReference type="GO" id="GO:0046872">
    <property type="term" value="F:metal ion binding"/>
    <property type="evidence" value="ECO:0007669"/>
    <property type="project" value="UniProtKB-KW"/>
</dbReference>
<keyword evidence="6" id="KW-0560">Oxidoreductase</keyword>
<keyword evidence="11" id="KW-0624">Polysaccharide degradation</keyword>
<evidence type="ECO:0000259" key="13">
    <source>
        <dbReference type="PROSITE" id="PS51164"/>
    </source>
</evidence>
<dbReference type="Pfam" id="PF00734">
    <property type="entry name" value="CBM_1"/>
    <property type="match status" value="1"/>
</dbReference>
<keyword evidence="11" id="KW-0136">Cellulose degradation</keyword>
<sequence length="333" mass="34727">MKSFVSLLGLSFLTCHASAHYIFQSLTYKNILYPPYGYIRMNNNYNSPVTDLASNDLRCNSGGETSNGAQTLTVKAGDSFSFTADIQVYHQGPLSIYMAKAPTTAAAFDGSGQVWFKILDIGPAFTNQVATWNLYQTYTYTIPPNLPNGDYLLRIQQLAIHNPYPGGIPQFYIECAQITVTNGGTGTPGPLVSIPGAFAVTDPGYTANIYSNFFNYTVPGPAVWASQGGASVYAGISNGNNAATTLASMPAGTGTATTATASVTATTTGTLITTIKTATLTTTTKTATSATATVTGALVQKFGQCGGQGWTGGTVCAAGSTCTASSVYYSQCL</sequence>
<keyword evidence="15" id="KW-1185">Reference proteome</keyword>
<dbReference type="Gene3D" id="2.70.50.70">
    <property type="match status" value="1"/>
</dbReference>
<keyword evidence="3 11" id="KW-0964">Secreted</keyword>
<evidence type="ECO:0000256" key="7">
    <source>
        <dbReference type="ARBA" id="ARBA00023008"/>
    </source>
</evidence>